<dbReference type="GO" id="GO:0016740">
    <property type="term" value="F:transferase activity"/>
    <property type="evidence" value="ECO:0007669"/>
    <property type="project" value="UniProtKB-KW"/>
</dbReference>
<dbReference type="AlphaFoldDB" id="A0A6C0HDP3"/>
<proteinExistence type="predicted"/>
<evidence type="ECO:0000256" key="8">
    <source>
        <dbReference type="SAM" id="MobiDB-lite"/>
    </source>
</evidence>
<feature type="region of interest" description="Disordered" evidence="8">
    <location>
        <begin position="433"/>
        <end position="474"/>
    </location>
</feature>
<evidence type="ECO:0000256" key="7">
    <source>
        <dbReference type="ARBA" id="ARBA00023163"/>
    </source>
</evidence>
<protein>
    <recommendedName>
        <fullName evidence="9">Poly(A) polymerase catalytic subunit domain-containing protein</fullName>
    </recommendedName>
</protein>
<accession>A0A6C0HDP3</accession>
<sequence>MKKEICDKSMTFDECELAILRVATDKAEKQMGKEVVNSPEVAKIVKIVENFLRRKKLVAYGGTAINSILPKEDQFYNMEYELPDYDFFTPNALDDAKELCDIYAKEGFVEVEAKNSVHSGTFKVFVNFMPVADVTYLHKDIFKAIKKEAIRVAGIYYAPPNFLRMAMYLELSRPAGEISRWEKVLKRLTLLNKNYPLKAHNCGEIDFQRKMEDRSNVDEIYDTVKDTLIDQGVVFFGGYAMTLYSSYMPRALQKKFEKNPDFDVLSEEPETTAEIVKERLEDLGIKGIKIVKKPAIGEIVAPHYEIRVGTDTVAFIYQPIACHSYNIIKIHGTSVKIATIDTMLSFYLAFLYAAREYYDPDRILCMSQYLFKVQQQNRLRQKGLLKRFSINCYGHQLTMEELRAQKSEKYMELKDKKGTKEYEENFLRYRPADKVPSKKDGEQMGKTVKNYKRTVNKRKQREKTKKRGRGGLFY</sequence>
<organism evidence="10">
    <name type="scientific">viral metagenome</name>
    <dbReference type="NCBI Taxonomy" id="1070528"/>
    <lineage>
        <taxon>unclassified sequences</taxon>
        <taxon>metagenomes</taxon>
        <taxon>organismal metagenomes</taxon>
    </lineage>
</organism>
<evidence type="ECO:0000256" key="5">
    <source>
        <dbReference type="ARBA" id="ARBA00022840"/>
    </source>
</evidence>
<dbReference type="Pfam" id="PF19244">
    <property type="entry name" value="Poly_A_pol_cat"/>
    <property type="match status" value="1"/>
</dbReference>
<dbReference type="GO" id="GO:0005524">
    <property type="term" value="F:ATP binding"/>
    <property type="evidence" value="ECO:0007669"/>
    <property type="project" value="UniProtKB-KW"/>
</dbReference>
<evidence type="ECO:0000256" key="6">
    <source>
        <dbReference type="ARBA" id="ARBA00022844"/>
    </source>
</evidence>
<keyword evidence="6" id="KW-0946">Virion</keyword>
<keyword evidence="4" id="KW-0547">Nucleotide-binding</keyword>
<evidence type="ECO:0000313" key="10">
    <source>
        <dbReference type="EMBL" id="QHT78286.1"/>
    </source>
</evidence>
<evidence type="ECO:0000256" key="1">
    <source>
        <dbReference type="ARBA" id="ARBA00004328"/>
    </source>
</evidence>
<name>A0A6C0HDP3_9ZZZZ</name>
<feature type="compositionally biased region" description="Basic and acidic residues" evidence="8">
    <location>
        <begin position="433"/>
        <end position="443"/>
    </location>
</feature>
<dbReference type="GO" id="GO:0044423">
    <property type="term" value="C:virion component"/>
    <property type="evidence" value="ECO:0007669"/>
    <property type="project" value="UniProtKB-KW"/>
</dbReference>
<evidence type="ECO:0000256" key="2">
    <source>
        <dbReference type="ARBA" id="ARBA00022664"/>
    </source>
</evidence>
<dbReference type="GO" id="GO:0006397">
    <property type="term" value="P:mRNA processing"/>
    <property type="evidence" value="ECO:0007669"/>
    <property type="project" value="UniProtKB-KW"/>
</dbReference>
<evidence type="ECO:0000259" key="9">
    <source>
        <dbReference type="Pfam" id="PF19244"/>
    </source>
</evidence>
<keyword evidence="2" id="KW-0507">mRNA processing</keyword>
<feature type="compositionally biased region" description="Basic residues" evidence="8">
    <location>
        <begin position="449"/>
        <end position="474"/>
    </location>
</feature>
<feature type="domain" description="Poly(A) polymerase catalytic subunit" evidence="9">
    <location>
        <begin position="47"/>
        <end position="175"/>
    </location>
</feature>
<dbReference type="EMBL" id="MN739930">
    <property type="protein sequence ID" value="QHT78286.1"/>
    <property type="molecule type" value="Genomic_DNA"/>
</dbReference>
<dbReference type="InterPro" id="IPR045355">
    <property type="entry name" value="PolyA_pol_cat_su"/>
</dbReference>
<evidence type="ECO:0000256" key="4">
    <source>
        <dbReference type="ARBA" id="ARBA00022741"/>
    </source>
</evidence>
<keyword evidence="7" id="KW-0804">Transcription</keyword>
<keyword evidence="3" id="KW-0808">Transferase</keyword>
<evidence type="ECO:0000256" key="3">
    <source>
        <dbReference type="ARBA" id="ARBA00022679"/>
    </source>
</evidence>
<reference evidence="10" key="1">
    <citation type="journal article" date="2020" name="Nature">
        <title>Giant virus diversity and host interactions through global metagenomics.</title>
        <authorList>
            <person name="Schulz F."/>
            <person name="Roux S."/>
            <person name="Paez-Espino D."/>
            <person name="Jungbluth S."/>
            <person name="Walsh D.A."/>
            <person name="Denef V.J."/>
            <person name="McMahon K.D."/>
            <person name="Konstantinidis K.T."/>
            <person name="Eloe-Fadrosh E.A."/>
            <person name="Kyrpides N.C."/>
            <person name="Woyke T."/>
        </authorList>
    </citation>
    <scope>NUCLEOTIDE SEQUENCE</scope>
    <source>
        <strain evidence="10">GVMAG-M-3300023179-91</strain>
    </source>
</reference>
<dbReference type="CDD" id="cd20921">
    <property type="entry name" value="polyA_pol_Pycodna"/>
    <property type="match status" value="1"/>
</dbReference>
<keyword evidence="5" id="KW-0067">ATP-binding</keyword>
<comment type="subcellular location">
    <subcellularLocation>
        <location evidence="1">Virion</location>
    </subcellularLocation>
</comment>